<proteinExistence type="predicted"/>
<keyword evidence="2" id="KW-1185">Reference proteome</keyword>
<name>A0ABP7ART9_9MICO</name>
<evidence type="ECO:0008006" key="3">
    <source>
        <dbReference type="Google" id="ProtNLM"/>
    </source>
</evidence>
<gene>
    <name evidence="1" type="ORF">GCM10022200_22260</name>
</gene>
<comment type="caution">
    <text evidence="1">The sequence shown here is derived from an EMBL/GenBank/DDBJ whole genome shotgun (WGS) entry which is preliminary data.</text>
</comment>
<reference evidence="2" key="1">
    <citation type="journal article" date="2019" name="Int. J. Syst. Evol. Microbiol.">
        <title>The Global Catalogue of Microorganisms (GCM) 10K type strain sequencing project: providing services to taxonomists for standard genome sequencing and annotation.</title>
        <authorList>
            <consortium name="The Broad Institute Genomics Platform"/>
            <consortium name="The Broad Institute Genome Sequencing Center for Infectious Disease"/>
            <person name="Wu L."/>
            <person name="Ma J."/>
        </authorList>
    </citation>
    <scope>NUCLEOTIDE SEQUENCE [LARGE SCALE GENOMIC DNA]</scope>
    <source>
        <strain evidence="2">JCM 16544</strain>
    </source>
</reference>
<dbReference type="RefSeq" id="WP_344738539.1">
    <property type="nucleotide sequence ID" value="NZ_BAAAYU010000005.1"/>
</dbReference>
<sequence length="137" mass="14435">MADFRYGPVELYLVGFEGERPADSVIEALGELLDGGLMRLLDFVLISKSDDGDITVVEIEDEDFPLDLHEVGIAGEEDIAELSELIPPGGSAALVALELLYARRLAGSVDASGGVVLSAERIPAPIVNAVMDLADPA</sequence>
<dbReference type="EMBL" id="BAAAYU010000005">
    <property type="protein sequence ID" value="GAA3638428.1"/>
    <property type="molecule type" value="Genomic_DNA"/>
</dbReference>
<evidence type="ECO:0000313" key="2">
    <source>
        <dbReference type="Proteomes" id="UP001501697"/>
    </source>
</evidence>
<accession>A0ABP7ART9</accession>
<protein>
    <recommendedName>
        <fullName evidence="3">DUF1269 domain-containing protein</fullName>
    </recommendedName>
</protein>
<dbReference type="Pfam" id="PF19850">
    <property type="entry name" value="DUF6325"/>
    <property type="match status" value="1"/>
</dbReference>
<evidence type="ECO:0000313" key="1">
    <source>
        <dbReference type="EMBL" id="GAA3638428.1"/>
    </source>
</evidence>
<organism evidence="1 2">
    <name type="scientific">Microbacterium awajiense</name>
    <dbReference type="NCBI Taxonomy" id="415214"/>
    <lineage>
        <taxon>Bacteria</taxon>
        <taxon>Bacillati</taxon>
        <taxon>Actinomycetota</taxon>
        <taxon>Actinomycetes</taxon>
        <taxon>Micrococcales</taxon>
        <taxon>Microbacteriaceae</taxon>
        <taxon>Microbacterium</taxon>
    </lineage>
</organism>
<dbReference type="Proteomes" id="UP001501697">
    <property type="component" value="Unassembled WGS sequence"/>
</dbReference>
<dbReference type="InterPro" id="IPR046288">
    <property type="entry name" value="DUF6325"/>
</dbReference>